<protein>
    <submittedName>
        <fullName evidence="1">Uncharacterized protein</fullName>
    </submittedName>
</protein>
<gene>
    <name evidence="1" type="ORF">AVEN_178198_1</name>
</gene>
<dbReference type="OrthoDB" id="8053568at2759"/>
<accession>A0A4Y2INA5</accession>
<evidence type="ECO:0000313" key="2">
    <source>
        <dbReference type="Proteomes" id="UP000499080"/>
    </source>
</evidence>
<dbReference type="AlphaFoldDB" id="A0A4Y2INA5"/>
<dbReference type="Proteomes" id="UP000499080">
    <property type="component" value="Unassembled WGS sequence"/>
</dbReference>
<evidence type="ECO:0000313" key="1">
    <source>
        <dbReference type="EMBL" id="GBM78679.1"/>
    </source>
</evidence>
<name>A0A4Y2INA5_ARAVE</name>
<proteinExistence type="predicted"/>
<dbReference type="EMBL" id="BGPR01002769">
    <property type="protein sequence ID" value="GBM78679.1"/>
    <property type="molecule type" value="Genomic_DNA"/>
</dbReference>
<sequence>MSFDTASVNTGHLNATCTLLEDKIGRDLLWLACRHCTLELILAMIFTLCFGPSSSPENPLLKTLKKVWHGIVRKNFQILEVSLELVSFKESALSNLSNLLNGTVKVPRDDYQELIELTNTVLGKPPKRIHWRASGPVHHANG</sequence>
<keyword evidence="2" id="KW-1185">Reference proteome</keyword>
<comment type="caution">
    <text evidence="1">The sequence shown here is derived from an EMBL/GenBank/DDBJ whole genome shotgun (WGS) entry which is preliminary data.</text>
</comment>
<organism evidence="1 2">
    <name type="scientific">Araneus ventricosus</name>
    <name type="common">Orbweaver spider</name>
    <name type="synonym">Epeira ventricosa</name>
    <dbReference type="NCBI Taxonomy" id="182803"/>
    <lineage>
        <taxon>Eukaryota</taxon>
        <taxon>Metazoa</taxon>
        <taxon>Ecdysozoa</taxon>
        <taxon>Arthropoda</taxon>
        <taxon>Chelicerata</taxon>
        <taxon>Arachnida</taxon>
        <taxon>Araneae</taxon>
        <taxon>Araneomorphae</taxon>
        <taxon>Entelegynae</taxon>
        <taxon>Araneoidea</taxon>
        <taxon>Araneidae</taxon>
        <taxon>Araneus</taxon>
    </lineage>
</organism>
<reference evidence="1 2" key="1">
    <citation type="journal article" date="2019" name="Sci. Rep.">
        <title>Orb-weaving spider Araneus ventricosus genome elucidates the spidroin gene catalogue.</title>
        <authorList>
            <person name="Kono N."/>
            <person name="Nakamura H."/>
            <person name="Ohtoshi R."/>
            <person name="Moran D.A.P."/>
            <person name="Shinohara A."/>
            <person name="Yoshida Y."/>
            <person name="Fujiwara M."/>
            <person name="Mori M."/>
            <person name="Tomita M."/>
            <person name="Arakawa K."/>
        </authorList>
    </citation>
    <scope>NUCLEOTIDE SEQUENCE [LARGE SCALE GENOMIC DNA]</scope>
</reference>